<dbReference type="Proteomes" id="UP000396788">
    <property type="component" value="Unassembled WGS sequence"/>
</dbReference>
<dbReference type="RefSeq" id="WP_150609380.1">
    <property type="nucleotide sequence ID" value="NZ_CABPRY010000006.1"/>
</dbReference>
<organism evidence="2 3">
    <name type="scientific">Pandoraea cepalis</name>
    <dbReference type="NCBI Taxonomy" id="2508294"/>
    <lineage>
        <taxon>Bacteria</taxon>
        <taxon>Pseudomonadati</taxon>
        <taxon>Pseudomonadota</taxon>
        <taxon>Betaproteobacteria</taxon>
        <taxon>Burkholderiales</taxon>
        <taxon>Burkholderiaceae</taxon>
        <taxon>Pandoraea</taxon>
    </lineage>
</organism>
<comment type="similarity">
    <text evidence="1">Belongs to the LOR family.</text>
</comment>
<name>A0A5E4VXE4_9BURK</name>
<evidence type="ECO:0000256" key="1">
    <source>
        <dbReference type="ARBA" id="ARBA00005437"/>
    </source>
</evidence>
<dbReference type="AlphaFoldDB" id="A0A5E4VXE4"/>
<dbReference type="Pfam" id="PF04525">
    <property type="entry name" value="LOR"/>
    <property type="match status" value="1"/>
</dbReference>
<reference evidence="2 3" key="1">
    <citation type="submission" date="2019-08" db="EMBL/GenBank/DDBJ databases">
        <authorList>
            <person name="Peeters C."/>
        </authorList>
    </citation>
    <scope>NUCLEOTIDE SEQUENCE [LARGE SCALE GENOMIC DNA]</scope>
    <source>
        <strain evidence="2 3">LMG 31107</strain>
    </source>
</reference>
<dbReference type="InterPro" id="IPR025659">
    <property type="entry name" value="Tubby-like_C"/>
</dbReference>
<evidence type="ECO:0000313" key="2">
    <source>
        <dbReference type="EMBL" id="VVE17297.1"/>
    </source>
</evidence>
<evidence type="ECO:0000313" key="3">
    <source>
        <dbReference type="Proteomes" id="UP000396788"/>
    </source>
</evidence>
<sequence length="168" mass="19212">MPRILCVANKLLSIRDAIDITDGEGNPAYRGKGQLVFLLSSKWQIYCGDSHVGSIRRRILAWAPTWDISGELGTFAIKRKRFALTRKYYAVGGPAHGATVTGNLWDRKFRVAREGETLAKATGRVLAMRDRHIVEVLGQPELFVVFAMLVLQMDRRDERRKKQMRRER</sequence>
<protein>
    <submittedName>
        <fullName evidence="2">Uncharacterized protein</fullName>
    </submittedName>
</protein>
<dbReference type="InterPro" id="IPR038595">
    <property type="entry name" value="LOR_sf"/>
</dbReference>
<dbReference type="InterPro" id="IPR007612">
    <property type="entry name" value="LOR"/>
</dbReference>
<dbReference type="Gene3D" id="2.40.160.200">
    <property type="entry name" value="LURP1-related"/>
    <property type="match status" value="1"/>
</dbReference>
<gene>
    <name evidence="2" type="ORF">PCE31107_02962</name>
</gene>
<dbReference type="SUPFAM" id="SSF54518">
    <property type="entry name" value="Tubby C-terminal domain-like"/>
    <property type="match status" value="1"/>
</dbReference>
<proteinExistence type="inferred from homology"/>
<accession>A0A5E4VXE4</accession>
<dbReference type="EMBL" id="CABPRY010000006">
    <property type="protein sequence ID" value="VVE17297.1"/>
    <property type="molecule type" value="Genomic_DNA"/>
</dbReference>